<dbReference type="Proteomes" id="UP000076154">
    <property type="component" value="Unassembled WGS sequence"/>
</dbReference>
<proteinExistence type="predicted"/>
<comment type="caution">
    <text evidence="1">The sequence shown here is derived from an EMBL/GenBank/DDBJ whole genome shotgun (WGS) entry which is preliminary data.</text>
</comment>
<dbReference type="EMBL" id="LUEZ02000105">
    <property type="protein sequence ID" value="RDB18355.1"/>
    <property type="molecule type" value="Genomic_DNA"/>
</dbReference>
<dbReference type="AlphaFoldDB" id="A0A369JD50"/>
<dbReference type="STRING" id="39966.A0A369JD50"/>
<evidence type="ECO:0000313" key="1">
    <source>
        <dbReference type="EMBL" id="RDB18355.1"/>
    </source>
</evidence>
<dbReference type="OrthoDB" id="2634326at2759"/>
<reference evidence="1" key="1">
    <citation type="submission" date="2018-04" db="EMBL/GenBank/DDBJ databases">
        <title>Whole genome sequencing of Hypsizygus marmoreus.</title>
        <authorList>
            <person name="Choi I.-G."/>
            <person name="Min B."/>
            <person name="Kim J.-G."/>
            <person name="Kim S."/>
            <person name="Oh Y.-L."/>
            <person name="Kong W.-S."/>
            <person name="Park H."/>
            <person name="Jeong J."/>
            <person name="Song E.-S."/>
        </authorList>
    </citation>
    <scope>NUCLEOTIDE SEQUENCE [LARGE SCALE GENOMIC DNA]</scope>
    <source>
        <strain evidence="1">51987-8</strain>
    </source>
</reference>
<dbReference type="InParanoid" id="A0A369JD50"/>
<accession>A0A369JD50</accession>
<gene>
    <name evidence="1" type="ORF">Hypma_000415</name>
</gene>
<name>A0A369JD50_HYPMA</name>
<keyword evidence="2" id="KW-1185">Reference proteome</keyword>
<sequence length="103" mass="11161">MACFPGTHGGSLLVADVSSGDKGLAAPLAKDRAPYLLAMLNLVKTWVGCPLSLTSIVERPLWRHSEADIISLENGLATFYTQSFFNYFSRAAIVPHRLISPKA</sequence>
<organism evidence="1 2">
    <name type="scientific">Hypsizygus marmoreus</name>
    <name type="common">White beech mushroom</name>
    <name type="synonym">Agaricus marmoreus</name>
    <dbReference type="NCBI Taxonomy" id="39966"/>
    <lineage>
        <taxon>Eukaryota</taxon>
        <taxon>Fungi</taxon>
        <taxon>Dikarya</taxon>
        <taxon>Basidiomycota</taxon>
        <taxon>Agaricomycotina</taxon>
        <taxon>Agaricomycetes</taxon>
        <taxon>Agaricomycetidae</taxon>
        <taxon>Agaricales</taxon>
        <taxon>Tricholomatineae</taxon>
        <taxon>Lyophyllaceae</taxon>
        <taxon>Hypsizygus</taxon>
    </lineage>
</organism>
<protein>
    <submittedName>
        <fullName evidence="1">Uncharacterized protein</fullName>
    </submittedName>
</protein>
<evidence type="ECO:0000313" key="2">
    <source>
        <dbReference type="Proteomes" id="UP000076154"/>
    </source>
</evidence>